<dbReference type="Pfam" id="PF01909">
    <property type="entry name" value="NTP_transf_2"/>
    <property type="match status" value="1"/>
</dbReference>
<reference evidence="2" key="1">
    <citation type="journal article" date="2020" name="mSystems">
        <title>Genome- and Community-Level Interaction Insights into Carbon Utilization and Element Cycling Functions of Hydrothermarchaeota in Hydrothermal Sediment.</title>
        <authorList>
            <person name="Zhou Z."/>
            <person name="Liu Y."/>
            <person name="Xu W."/>
            <person name="Pan J."/>
            <person name="Luo Z.H."/>
            <person name="Li M."/>
        </authorList>
    </citation>
    <scope>NUCLEOTIDE SEQUENCE [LARGE SCALE GENOMIC DNA]</scope>
    <source>
        <strain evidence="2">SpSt-16</strain>
    </source>
</reference>
<protein>
    <recommendedName>
        <fullName evidence="1">Polymerase nucleotidyl transferase domain-containing protein</fullName>
    </recommendedName>
</protein>
<dbReference type="SUPFAM" id="SSF81301">
    <property type="entry name" value="Nucleotidyltransferase"/>
    <property type="match status" value="1"/>
</dbReference>
<proteinExistence type="predicted"/>
<evidence type="ECO:0000313" key="2">
    <source>
        <dbReference type="EMBL" id="HEW53271.1"/>
    </source>
</evidence>
<dbReference type="Gene3D" id="3.30.460.10">
    <property type="entry name" value="Beta Polymerase, domain 2"/>
    <property type="match status" value="1"/>
</dbReference>
<organism evidence="2">
    <name type="scientific">Ignisphaera aggregans</name>
    <dbReference type="NCBI Taxonomy" id="334771"/>
    <lineage>
        <taxon>Archaea</taxon>
        <taxon>Thermoproteota</taxon>
        <taxon>Thermoprotei</taxon>
        <taxon>Desulfurococcales</taxon>
        <taxon>Desulfurococcaceae</taxon>
        <taxon>Ignisphaera</taxon>
    </lineage>
</organism>
<feature type="domain" description="Polymerase nucleotidyl transferase" evidence="1">
    <location>
        <begin position="128"/>
        <end position="171"/>
    </location>
</feature>
<dbReference type="EMBL" id="DSGT01000009">
    <property type="protein sequence ID" value="HEW53271.1"/>
    <property type="molecule type" value="Genomic_DNA"/>
</dbReference>
<comment type="caution">
    <text evidence="2">The sequence shown here is derived from an EMBL/GenBank/DDBJ whole genome shotgun (WGS) entry which is preliminary data.</text>
</comment>
<dbReference type="InterPro" id="IPR043519">
    <property type="entry name" value="NT_sf"/>
</dbReference>
<evidence type="ECO:0000259" key="1">
    <source>
        <dbReference type="Pfam" id="PF01909"/>
    </source>
</evidence>
<dbReference type="InterPro" id="IPR002934">
    <property type="entry name" value="Polymerase_NTP_transf_dom"/>
</dbReference>
<name>A0A7C2VGU8_9CREN</name>
<dbReference type="GO" id="GO:0016779">
    <property type="term" value="F:nucleotidyltransferase activity"/>
    <property type="evidence" value="ECO:0007669"/>
    <property type="project" value="InterPro"/>
</dbReference>
<gene>
    <name evidence="2" type="ORF">ENO77_03800</name>
</gene>
<accession>A0A7C2VGU8</accession>
<dbReference type="AlphaFoldDB" id="A0A7C2VGU8"/>
<sequence length="337" mass="38654">MPIGIGVSLEGFFYRLRSGDIFYAKGVTHPEGYAVAYPRYVVDLAGDRVDRSGVRYRRLGTLEEEYSYASSRYSGYVRLDRFYCREVVLVPLSDIEHIYNPIQRARELLESTPEDSVLADVRNMVLDLVEATGVKDIGVSGSVLVGLHREDSDIDIVVYGIDNSRRVYRYLSEVVDKDPRYRRYSADDVLGLYLRRSAETPIPFDQVLKQESRRVLEGFFGRREYFVRLLKYPWEEPSYGSYVCSKLGKAVLRLRVLDASEAMLTPCRYAVEVVEHVDGVRADVVEVYSLRGRFAEVAREGDIVIARGTVELIETLSGEMYYRLYLGDRDDYLVLES</sequence>